<dbReference type="GO" id="GO:0016491">
    <property type="term" value="F:oxidoreductase activity"/>
    <property type="evidence" value="ECO:0007669"/>
    <property type="project" value="InterPro"/>
</dbReference>
<proteinExistence type="predicted"/>
<organism evidence="3 4">
    <name type="scientific">Colletotrichum godetiae</name>
    <dbReference type="NCBI Taxonomy" id="1209918"/>
    <lineage>
        <taxon>Eukaryota</taxon>
        <taxon>Fungi</taxon>
        <taxon>Dikarya</taxon>
        <taxon>Ascomycota</taxon>
        <taxon>Pezizomycotina</taxon>
        <taxon>Sordariomycetes</taxon>
        <taxon>Hypocreomycetidae</taxon>
        <taxon>Glomerellales</taxon>
        <taxon>Glomerellaceae</taxon>
        <taxon>Colletotrichum</taxon>
        <taxon>Colletotrichum acutatum species complex</taxon>
    </lineage>
</organism>
<name>A0AAJ0A9B3_9PEZI</name>
<reference evidence="3" key="1">
    <citation type="submission" date="2021-06" db="EMBL/GenBank/DDBJ databases">
        <title>Comparative genomics, transcriptomics and evolutionary studies reveal genomic signatures of adaptation to plant cell wall in hemibiotrophic fungi.</title>
        <authorList>
            <consortium name="DOE Joint Genome Institute"/>
            <person name="Baroncelli R."/>
            <person name="Diaz J.F."/>
            <person name="Benocci T."/>
            <person name="Peng M."/>
            <person name="Battaglia E."/>
            <person name="Haridas S."/>
            <person name="Andreopoulos W."/>
            <person name="Labutti K."/>
            <person name="Pangilinan J."/>
            <person name="Floch G.L."/>
            <person name="Makela M.R."/>
            <person name="Henrissat B."/>
            <person name="Grigoriev I.V."/>
            <person name="Crouch J.A."/>
            <person name="De Vries R.P."/>
            <person name="Sukno S.A."/>
            <person name="Thon M.R."/>
        </authorList>
    </citation>
    <scope>NUCLEOTIDE SEQUENCE</scope>
    <source>
        <strain evidence="3">CBS 193.32</strain>
    </source>
</reference>
<dbReference type="InterPro" id="IPR001155">
    <property type="entry name" value="OxRdtase_FMN_N"/>
</dbReference>
<evidence type="ECO:0000256" key="1">
    <source>
        <dbReference type="ARBA" id="ARBA00022630"/>
    </source>
</evidence>
<dbReference type="Gene3D" id="3.20.20.70">
    <property type="entry name" value="Aldolase class I"/>
    <property type="match status" value="1"/>
</dbReference>
<dbReference type="EMBL" id="JAHMHR010000093">
    <property type="protein sequence ID" value="KAK1657431.1"/>
    <property type="molecule type" value="Genomic_DNA"/>
</dbReference>
<dbReference type="PANTHER" id="PTHR22893:SF91">
    <property type="entry name" value="NADPH DEHYDROGENASE 2-RELATED"/>
    <property type="match status" value="1"/>
</dbReference>
<keyword evidence="1" id="KW-0285">Flavoprotein</keyword>
<dbReference type="RefSeq" id="XP_060422195.1">
    <property type="nucleotide sequence ID" value="XM_060577848.1"/>
</dbReference>
<dbReference type="SUPFAM" id="SSF51395">
    <property type="entry name" value="FMN-linked oxidoreductases"/>
    <property type="match status" value="1"/>
</dbReference>
<dbReference type="Proteomes" id="UP001224890">
    <property type="component" value="Unassembled WGS sequence"/>
</dbReference>
<gene>
    <name evidence="3" type="ORF">BDP55DRAFT_699009</name>
</gene>
<dbReference type="GeneID" id="85462374"/>
<feature type="domain" description="NADH:flavin oxidoreductase/NADH oxidase N-terminal" evidence="2">
    <location>
        <begin position="1"/>
        <end position="340"/>
    </location>
</feature>
<keyword evidence="4" id="KW-1185">Reference proteome</keyword>
<evidence type="ECO:0000259" key="2">
    <source>
        <dbReference type="Pfam" id="PF00724"/>
    </source>
</evidence>
<dbReference type="AlphaFoldDB" id="A0AAJ0A9B3"/>
<evidence type="ECO:0000313" key="4">
    <source>
        <dbReference type="Proteomes" id="UP001224890"/>
    </source>
</evidence>
<dbReference type="InterPro" id="IPR013785">
    <property type="entry name" value="Aldolase_TIM"/>
</dbReference>
<comment type="caution">
    <text evidence="3">The sequence shown here is derived from an EMBL/GenBank/DDBJ whole genome shotgun (WGS) entry which is preliminary data.</text>
</comment>
<dbReference type="GO" id="GO:0010181">
    <property type="term" value="F:FMN binding"/>
    <property type="evidence" value="ECO:0007669"/>
    <property type="project" value="InterPro"/>
</dbReference>
<dbReference type="Pfam" id="PF00724">
    <property type="entry name" value="Oxidored_FMN"/>
    <property type="match status" value="1"/>
</dbReference>
<dbReference type="PANTHER" id="PTHR22893">
    <property type="entry name" value="NADH OXIDOREDUCTASE-RELATED"/>
    <property type="match status" value="1"/>
</dbReference>
<protein>
    <recommendedName>
        <fullName evidence="2">NADH:flavin oxidoreductase/NADH oxidase N-terminal domain-containing protein</fullName>
    </recommendedName>
</protein>
<sequence length="377" mass="42230">MGSMTRNRCIDDGKPGPAQVKHYVDRARDGAGHIVVEGIFVDWTGCDWSFVPFMITSEHAQAWPVATDAVHEVGGKIFFQAWHAGRCQHNEMPIMKKHGGVVLAPSAVKANAGKYRDLSGKPVSEMNGEDTHNVVAIQEQKDVIEIYRRSCLLAKQAGFDGVELLAQGGYLPHQFLNSRVNRRTDANGGSVENRCRFVIELAETLATIFDGLEFVCVKLNPTDFYNDSETYTYLIKELIRRKVGIINLSRRGADTSAGIGDFFGIDDRPEGYVLLRGYDPVLDFISLVKFPGSASLLMANHDYTPEEADSLMKERKLDLITFGRPFIYNPDIVNRIRHSIAFAENNRGNKVFYGPYRTPDENYNDWPVAPFCRTPGD</sequence>
<evidence type="ECO:0000313" key="3">
    <source>
        <dbReference type="EMBL" id="KAK1657431.1"/>
    </source>
</evidence>
<dbReference type="InterPro" id="IPR045247">
    <property type="entry name" value="Oye-like"/>
</dbReference>
<accession>A0AAJ0A9B3</accession>